<dbReference type="Gene3D" id="1.10.10.60">
    <property type="entry name" value="Homeodomain-like"/>
    <property type="match status" value="1"/>
</dbReference>
<feature type="domain" description="Myb-like" evidence="1">
    <location>
        <begin position="114"/>
        <end position="164"/>
    </location>
</feature>
<evidence type="ECO:0000313" key="2">
    <source>
        <dbReference type="EMBL" id="KAF2245134.1"/>
    </source>
</evidence>
<evidence type="ECO:0000259" key="1">
    <source>
        <dbReference type="PROSITE" id="PS50090"/>
    </source>
</evidence>
<protein>
    <recommendedName>
        <fullName evidence="1">Myb-like domain-containing protein</fullName>
    </recommendedName>
</protein>
<dbReference type="EMBL" id="ML987201">
    <property type="protein sequence ID" value="KAF2245134.1"/>
    <property type="molecule type" value="Genomic_DNA"/>
</dbReference>
<dbReference type="Pfam" id="PF00249">
    <property type="entry name" value="Myb_DNA-binding"/>
    <property type="match status" value="1"/>
</dbReference>
<dbReference type="SMART" id="SM00717">
    <property type="entry name" value="SANT"/>
    <property type="match status" value="1"/>
</dbReference>
<sequence length="175" mass="19807">MANLTLCAVPSSSSIVTAIVRYRDSKCSLDLTALGYKLFGRDGKVIRMTQLLPDSWMLLGYQYNDGAPGPCTYGSLNAGWISSSYSDAANDETVHLDYDSEEVGENKEEGLEKYNQRTHRPWLQSDEARLLSLKDNQGMEWKEICKRFPDRSPGAVKLRYYTLHKKGLSGYRDHL</sequence>
<keyword evidence="3" id="KW-1185">Reference proteome</keyword>
<organism evidence="2 3">
    <name type="scientific">Trematosphaeria pertusa</name>
    <dbReference type="NCBI Taxonomy" id="390896"/>
    <lineage>
        <taxon>Eukaryota</taxon>
        <taxon>Fungi</taxon>
        <taxon>Dikarya</taxon>
        <taxon>Ascomycota</taxon>
        <taxon>Pezizomycotina</taxon>
        <taxon>Dothideomycetes</taxon>
        <taxon>Pleosporomycetidae</taxon>
        <taxon>Pleosporales</taxon>
        <taxon>Massarineae</taxon>
        <taxon>Trematosphaeriaceae</taxon>
        <taxon>Trematosphaeria</taxon>
    </lineage>
</organism>
<dbReference type="SUPFAM" id="SSF46689">
    <property type="entry name" value="Homeodomain-like"/>
    <property type="match status" value="1"/>
</dbReference>
<evidence type="ECO:0000313" key="3">
    <source>
        <dbReference type="Proteomes" id="UP000800094"/>
    </source>
</evidence>
<reference evidence="2" key="1">
    <citation type="journal article" date="2020" name="Stud. Mycol.">
        <title>101 Dothideomycetes genomes: a test case for predicting lifestyles and emergence of pathogens.</title>
        <authorList>
            <person name="Haridas S."/>
            <person name="Albert R."/>
            <person name="Binder M."/>
            <person name="Bloem J."/>
            <person name="Labutti K."/>
            <person name="Salamov A."/>
            <person name="Andreopoulos B."/>
            <person name="Baker S."/>
            <person name="Barry K."/>
            <person name="Bills G."/>
            <person name="Bluhm B."/>
            <person name="Cannon C."/>
            <person name="Castanera R."/>
            <person name="Culley D."/>
            <person name="Daum C."/>
            <person name="Ezra D."/>
            <person name="Gonzalez J."/>
            <person name="Henrissat B."/>
            <person name="Kuo A."/>
            <person name="Liang C."/>
            <person name="Lipzen A."/>
            <person name="Lutzoni F."/>
            <person name="Magnuson J."/>
            <person name="Mondo S."/>
            <person name="Nolan M."/>
            <person name="Ohm R."/>
            <person name="Pangilinan J."/>
            <person name="Park H.-J."/>
            <person name="Ramirez L."/>
            <person name="Alfaro M."/>
            <person name="Sun H."/>
            <person name="Tritt A."/>
            <person name="Yoshinaga Y."/>
            <person name="Zwiers L.-H."/>
            <person name="Turgeon B."/>
            <person name="Goodwin S."/>
            <person name="Spatafora J."/>
            <person name="Crous P."/>
            <person name="Grigoriev I."/>
        </authorList>
    </citation>
    <scope>NUCLEOTIDE SEQUENCE</scope>
    <source>
        <strain evidence="2">CBS 122368</strain>
    </source>
</reference>
<proteinExistence type="predicted"/>
<accession>A0A6A6I3Q4</accession>
<dbReference type="InterPro" id="IPR009057">
    <property type="entry name" value="Homeodomain-like_sf"/>
</dbReference>
<dbReference type="InterPro" id="IPR001005">
    <property type="entry name" value="SANT/Myb"/>
</dbReference>
<dbReference type="Proteomes" id="UP000800094">
    <property type="component" value="Unassembled WGS sequence"/>
</dbReference>
<gene>
    <name evidence="2" type="ORF">BU26DRAFT_508468</name>
</gene>
<dbReference type="RefSeq" id="XP_033680138.1">
    <property type="nucleotide sequence ID" value="XM_033827081.1"/>
</dbReference>
<dbReference type="OrthoDB" id="3562657at2759"/>
<dbReference type="AlphaFoldDB" id="A0A6A6I3Q4"/>
<dbReference type="PROSITE" id="PS50090">
    <property type="entry name" value="MYB_LIKE"/>
    <property type="match status" value="1"/>
</dbReference>
<name>A0A6A6I3Q4_9PLEO</name>
<dbReference type="GeneID" id="54580411"/>
<dbReference type="CDD" id="cd00167">
    <property type="entry name" value="SANT"/>
    <property type="match status" value="1"/>
</dbReference>